<proteinExistence type="predicted"/>
<dbReference type="EMBL" id="JAVDRP010000018">
    <property type="protein sequence ID" value="MDR6412387.1"/>
    <property type="molecule type" value="Genomic_DNA"/>
</dbReference>
<dbReference type="Pfam" id="PF00004">
    <property type="entry name" value="AAA"/>
    <property type="match status" value="1"/>
</dbReference>
<evidence type="ECO:0000313" key="2">
    <source>
        <dbReference type="EMBL" id="MDR6412387.1"/>
    </source>
</evidence>
<dbReference type="InterPro" id="IPR016024">
    <property type="entry name" value="ARM-type_fold"/>
</dbReference>
<evidence type="ECO:0000313" key="3">
    <source>
        <dbReference type="Proteomes" id="UP001264340"/>
    </source>
</evidence>
<dbReference type="RefSeq" id="WP_310126365.1">
    <property type="nucleotide sequence ID" value="NZ_JAVDQV010000004.1"/>
</dbReference>
<feature type="domain" description="Importin N-terminal" evidence="1">
    <location>
        <begin position="875"/>
        <end position="954"/>
    </location>
</feature>
<accession>A0ABU1M058</accession>
<organism evidence="2 3">
    <name type="scientific">Paraburkholderia terricola</name>
    <dbReference type="NCBI Taxonomy" id="169427"/>
    <lineage>
        <taxon>Bacteria</taxon>
        <taxon>Pseudomonadati</taxon>
        <taxon>Pseudomonadota</taxon>
        <taxon>Betaproteobacteria</taxon>
        <taxon>Burkholderiales</taxon>
        <taxon>Burkholderiaceae</taxon>
        <taxon>Paraburkholderia</taxon>
    </lineage>
</organism>
<dbReference type="InterPro" id="IPR027417">
    <property type="entry name" value="P-loop_NTPase"/>
</dbReference>
<name>A0ABU1M058_9BURK</name>
<dbReference type="PROSITE" id="PS50166">
    <property type="entry name" value="IMPORTIN_B_NT"/>
    <property type="match status" value="1"/>
</dbReference>
<comment type="caution">
    <text evidence="2">The sequence shown here is derived from an EMBL/GenBank/DDBJ whole genome shotgun (WGS) entry which is preliminary data.</text>
</comment>
<sequence>MIRGGIADKLGNRYEAKWLALKLIDVVRGDASSLRFEGTAEAFAGFEFLLTKGAEKQWHQVKISNTSGNWTENRLRKLGVLESFRKRLCLEDESDQCHFVSQDPAVNLRDLTERARTANDYSDFEHLLTKELSESLKEIIDAWSVKNEVAYAWLRRVHCRTQPEDGLDEYIEAFGGLCFSHDPAMVFGSLRDYMEQRFNRHLTTDVVRIELPQSGIALAHWQLDPTLTERLRSATGDYLISYAPVASENLIPRKEAQLLIEELTNPEGASVVLLTGSAGSGKSGVVHQFVAELGSRGVTHVVLRADDFLGVETQEDIGRRLTARGESPVVTLKGVSGAALSVLVIDQVDAVSEVSGRETRLKPLLLRMLSDAEKFDTVKVVCVCRAFDLENDARLKALAAQNSVRRIEIAPLDWNSEVQPLLQRRGIDVGGLSSGQQRLLELPLNLGIYLEVHDDGRGFNNRNDLFTRLLAKKTRVIARERAPAWSLAQPLDTLVKWMSDHQTLQAPLSSLRRFDSALDILASENLITVRAGRVHLFHESFFDYLFAHNFITSSQTVVGLLLSDDDQYLFRRTQVRQILESLKEDDRRRYLTELEDVLTNTAIRYHIKIAVTQWLGALKEPGPDELKIVMKLDTSPARFSPLVRLALYGTAAWFDVAQAADGLIERELNSALELRREDTLWWLSRIATQRTDEVSKLLGQWYGSVGSITKAERLVDWFAMLRGQPIKGRLLSLYTKVIKEHPRILLGKGNRYRISSLFDSLPLEGTTEIVPLVEMYFDSWFVAHPEGHPFLRGEDEFDIEPLLQLAKQRPRDFLTATTRALSTTIARIAKSKGGGEGDWTFQTRRVGEQYSASDKFLTAYREALKSTAESESQLAEQALSQLTPSEHPSLLHLHLEAIAANGTALAYRLTELLAEPELFNAGWSDAPYQSFADAARAALPFLKTEQRREIENAVSGYRPEIEFVLRTLSEIQQHGENNLYRSRAIALSALNHSGHAEWSVWESVGDELLSEEARYRLAELRRKFPGQTVRVPQGIRVGFVGSPISQTAVSRLSERDWLKAIAEYAEKGRRPQRTLLRGGAEQIAGQLLQLTKQNPSRFASLLTKIPDSAPHSYVRNILLGLGEAEAPGLDALISQAIVAAHQRSGHPFGSEIAHAISKHPGVAGDDVVFDALCWYVKFGTQEQSTSDRSKQNAETISIEQLLSRGDSVYTQALSGQRGSALDALARVLWRFDSRNEQAWELLKDRVFEERELSARCVLAHMLLPLFNADKARCAELFEQLSTVTETDGSFGGLQVLTSRVGNHLLLYILRQMPDVGERLVERLLASEDDVLRGIGAWQIISASFYDDKYIPRADRLVAESGEFKFLAVECAADAVVDGELTDRALETVSLCFNDPDKQIRAKASDVFRSIPSANFERATSLCRRYIDSLAFDEHSFQFFDALGKATCDVVELVVRAAEKLVGAVATADAPHQRAMDLHQLRELLKKEYASTESSPALRKRILDVLDLMLMHEMYGADEVLKAHERD</sequence>
<evidence type="ECO:0000259" key="1">
    <source>
        <dbReference type="PROSITE" id="PS50166"/>
    </source>
</evidence>
<dbReference type="SUPFAM" id="SSF52540">
    <property type="entry name" value="P-loop containing nucleoside triphosphate hydrolases"/>
    <property type="match status" value="1"/>
</dbReference>
<reference evidence="2 3" key="1">
    <citation type="submission" date="2023-07" db="EMBL/GenBank/DDBJ databases">
        <title>Sorghum-associated microbial communities from plants grown in Nebraska, USA.</title>
        <authorList>
            <person name="Schachtman D."/>
        </authorList>
    </citation>
    <scope>NUCLEOTIDE SEQUENCE [LARGE SCALE GENOMIC DNA]</scope>
    <source>
        <strain evidence="2 3">DS1316</strain>
    </source>
</reference>
<dbReference type="CDD" id="cd00009">
    <property type="entry name" value="AAA"/>
    <property type="match status" value="1"/>
</dbReference>
<dbReference type="Proteomes" id="UP001264340">
    <property type="component" value="Unassembled WGS sequence"/>
</dbReference>
<dbReference type="InterPro" id="IPR003959">
    <property type="entry name" value="ATPase_AAA_core"/>
</dbReference>
<keyword evidence="3" id="KW-1185">Reference proteome</keyword>
<gene>
    <name evidence="2" type="ORF">J2804_005822</name>
</gene>
<dbReference type="Gene3D" id="3.40.50.300">
    <property type="entry name" value="P-loop containing nucleotide triphosphate hydrolases"/>
    <property type="match status" value="1"/>
</dbReference>
<dbReference type="SUPFAM" id="SSF48371">
    <property type="entry name" value="ARM repeat"/>
    <property type="match status" value="1"/>
</dbReference>
<dbReference type="InterPro" id="IPR001494">
    <property type="entry name" value="Importin-beta_N"/>
</dbReference>
<protein>
    <recommendedName>
        <fullName evidence="1">Importin N-terminal domain-containing protein</fullName>
    </recommendedName>
</protein>